<dbReference type="GO" id="GO:0005829">
    <property type="term" value="C:cytosol"/>
    <property type="evidence" value="ECO:0007669"/>
    <property type="project" value="TreeGrafter"/>
</dbReference>
<dbReference type="Pfam" id="PF08240">
    <property type="entry name" value="ADH_N"/>
    <property type="match status" value="1"/>
</dbReference>
<dbReference type="SMART" id="SM00829">
    <property type="entry name" value="PKS_ER"/>
    <property type="match status" value="1"/>
</dbReference>
<dbReference type="SUPFAM" id="SSF50129">
    <property type="entry name" value="GroES-like"/>
    <property type="match status" value="1"/>
</dbReference>
<protein>
    <submittedName>
        <fullName evidence="3">NADPH2:quinone reductase</fullName>
    </submittedName>
</protein>
<evidence type="ECO:0000259" key="2">
    <source>
        <dbReference type="SMART" id="SM00829"/>
    </source>
</evidence>
<dbReference type="Gene3D" id="3.90.180.10">
    <property type="entry name" value="Medium-chain alcohol dehydrogenases, catalytic domain"/>
    <property type="match status" value="1"/>
</dbReference>
<dbReference type="InterPro" id="IPR011032">
    <property type="entry name" value="GroES-like_sf"/>
</dbReference>
<gene>
    <name evidence="3" type="ORF">SAMN05216438_11148</name>
</gene>
<dbReference type="InterPro" id="IPR013149">
    <property type="entry name" value="ADH-like_C"/>
</dbReference>
<evidence type="ECO:0000313" key="3">
    <source>
        <dbReference type="EMBL" id="SFL46979.1"/>
    </source>
</evidence>
<dbReference type="GO" id="GO:0003960">
    <property type="term" value="F:quinone reductase (NADPH) activity"/>
    <property type="evidence" value="ECO:0007669"/>
    <property type="project" value="TreeGrafter"/>
</dbReference>
<reference evidence="3 4" key="1">
    <citation type="submission" date="2016-10" db="EMBL/GenBank/DDBJ databases">
        <authorList>
            <person name="de Groot N.N."/>
        </authorList>
    </citation>
    <scope>NUCLEOTIDE SEQUENCE [LARGE SCALE GENOMIC DNA]</scope>
    <source>
        <strain evidence="3 4">M79</strain>
    </source>
</reference>
<accession>A0A1I4HXS7</accession>
<feature type="domain" description="Enoyl reductase (ER)" evidence="2">
    <location>
        <begin position="10"/>
        <end position="321"/>
    </location>
</feature>
<dbReference type="InterPro" id="IPR036291">
    <property type="entry name" value="NAD(P)-bd_dom_sf"/>
</dbReference>
<dbReference type="PANTHER" id="PTHR44154">
    <property type="entry name" value="QUINONE OXIDOREDUCTASE"/>
    <property type="match status" value="1"/>
</dbReference>
<dbReference type="Proteomes" id="UP000181969">
    <property type="component" value="Unassembled WGS sequence"/>
</dbReference>
<dbReference type="AlphaFoldDB" id="A0A1I4HXS7"/>
<dbReference type="InterPro" id="IPR020843">
    <property type="entry name" value="ER"/>
</dbReference>
<dbReference type="EMBL" id="FOTJ01000011">
    <property type="protein sequence ID" value="SFL46979.1"/>
    <property type="molecule type" value="Genomic_DNA"/>
</dbReference>
<keyword evidence="1" id="KW-0521">NADP</keyword>
<name>A0A1I4HXS7_9LACT</name>
<dbReference type="GO" id="GO:0003730">
    <property type="term" value="F:mRNA 3'-UTR binding"/>
    <property type="evidence" value="ECO:0007669"/>
    <property type="project" value="TreeGrafter"/>
</dbReference>
<dbReference type="SUPFAM" id="SSF51735">
    <property type="entry name" value="NAD(P)-binding Rossmann-fold domains"/>
    <property type="match status" value="1"/>
</dbReference>
<dbReference type="RefSeq" id="WP_074751508.1">
    <property type="nucleotide sequence ID" value="NZ_CAXVJC010000001.1"/>
</dbReference>
<evidence type="ECO:0000256" key="1">
    <source>
        <dbReference type="ARBA" id="ARBA00022857"/>
    </source>
</evidence>
<dbReference type="GO" id="GO:0070402">
    <property type="term" value="F:NADPH binding"/>
    <property type="evidence" value="ECO:0007669"/>
    <property type="project" value="TreeGrafter"/>
</dbReference>
<sequence length="326" mass="35061">MKAIEVSEFGNSNVLKYKELKDPVMKDDEIYVALKAAAVNPVETYVRQGTYAQLPSLPYIPGKDGAGIVKAVGKRVKNFKVGDRVFVTVDSDAQFGTYAQAITCKATEATLLPESMTYSQGAAVGSSGLTALYALKQKAALKSGEYILVHGATGGVGTLVLQFAKLYGAKVIATAGSENGLEILKKLGADYVFNHHAEGYIKEIQDVTKNHGLDVIIEMLANVNLQKDLDVIGNNGRMVIIGNRGEVTINPRVLMMKGAHITGLMLANITPEEVEKNTQLLLQGLSEGVKPVIDKVFPLEQAARAQDYIMENKGSMGKIILDTTAE</sequence>
<dbReference type="PANTHER" id="PTHR44154:SF1">
    <property type="entry name" value="QUINONE OXIDOREDUCTASE"/>
    <property type="match status" value="1"/>
</dbReference>
<dbReference type="InterPro" id="IPR051603">
    <property type="entry name" value="Zinc-ADH_QOR/CCCR"/>
</dbReference>
<dbReference type="Gene3D" id="3.40.50.720">
    <property type="entry name" value="NAD(P)-binding Rossmann-like Domain"/>
    <property type="match status" value="1"/>
</dbReference>
<dbReference type="CDD" id="cd08253">
    <property type="entry name" value="zeta_crystallin"/>
    <property type="match status" value="1"/>
</dbReference>
<dbReference type="OrthoDB" id="9792162at2"/>
<evidence type="ECO:0000313" key="4">
    <source>
        <dbReference type="Proteomes" id="UP000181969"/>
    </source>
</evidence>
<proteinExistence type="predicted"/>
<dbReference type="FunFam" id="3.40.50.720:FF:000244">
    <property type="entry name" value="quinone oxidoreductase"/>
    <property type="match status" value="1"/>
</dbReference>
<dbReference type="Pfam" id="PF00107">
    <property type="entry name" value="ADH_zinc_N"/>
    <property type="match status" value="1"/>
</dbReference>
<organism evidence="3 4">
    <name type="scientific">Lactococcus garvieae</name>
    <dbReference type="NCBI Taxonomy" id="1363"/>
    <lineage>
        <taxon>Bacteria</taxon>
        <taxon>Bacillati</taxon>
        <taxon>Bacillota</taxon>
        <taxon>Bacilli</taxon>
        <taxon>Lactobacillales</taxon>
        <taxon>Streptococcaceae</taxon>
        <taxon>Lactococcus</taxon>
    </lineage>
</organism>
<dbReference type="InterPro" id="IPR013154">
    <property type="entry name" value="ADH-like_N"/>
</dbReference>